<evidence type="ECO:0000256" key="4">
    <source>
        <dbReference type="ARBA" id="ARBA00022737"/>
    </source>
</evidence>
<gene>
    <name evidence="13" type="ORF">AT9943_LOCUS3456</name>
</gene>
<comment type="subunit">
    <text evidence="9">Interacts with the poly(A) tail of mRNA in nucleus.</text>
</comment>
<dbReference type="InterPro" id="IPR012677">
    <property type="entry name" value="Nucleotide-bd_a/b_plait_sf"/>
</dbReference>
<evidence type="ECO:0000256" key="10">
    <source>
        <dbReference type="PROSITE-ProRule" id="PRU00176"/>
    </source>
</evidence>
<keyword evidence="4" id="KW-0677">Repeat</keyword>
<dbReference type="PROSITE" id="PS50102">
    <property type="entry name" value="RRM"/>
    <property type="match status" value="3"/>
</dbReference>
<feature type="domain" description="RRM" evidence="12">
    <location>
        <begin position="637"/>
        <end position="709"/>
    </location>
</feature>
<evidence type="ECO:0000259" key="12">
    <source>
        <dbReference type="PROSITE" id="PS50102"/>
    </source>
</evidence>
<feature type="domain" description="RRM" evidence="12">
    <location>
        <begin position="455"/>
        <end position="509"/>
    </location>
</feature>
<dbReference type="FunFam" id="3.30.70.330:FF:000144">
    <property type="entry name" value="Polyadenylate-binding protein RBP47B"/>
    <property type="match status" value="1"/>
</dbReference>
<dbReference type="CDD" id="cd12345">
    <property type="entry name" value="RRM2_SECp43_like"/>
    <property type="match status" value="1"/>
</dbReference>
<dbReference type="Proteomes" id="UP000516314">
    <property type="component" value="Chromosome 1"/>
</dbReference>
<evidence type="ECO:0000256" key="1">
    <source>
        <dbReference type="ARBA" id="ARBA00004123"/>
    </source>
</evidence>
<evidence type="ECO:0000256" key="2">
    <source>
        <dbReference type="ARBA" id="ARBA00004463"/>
    </source>
</evidence>
<evidence type="ECO:0000256" key="3">
    <source>
        <dbReference type="ARBA" id="ARBA00022664"/>
    </source>
</evidence>
<dbReference type="EMBL" id="LR881466">
    <property type="protein sequence ID" value="CAD5315054.1"/>
    <property type="molecule type" value="Genomic_DNA"/>
</dbReference>
<evidence type="ECO:0000256" key="8">
    <source>
        <dbReference type="ARBA" id="ARBA00061069"/>
    </source>
</evidence>
<keyword evidence="6" id="KW-0539">Nucleus</keyword>
<name>A0A7G2DWG6_ARATH</name>
<dbReference type="SUPFAM" id="SSF54928">
    <property type="entry name" value="RNA-binding domain, RBD"/>
    <property type="match status" value="2"/>
</dbReference>
<accession>A0A7G2DWG6</accession>
<evidence type="ECO:0000313" key="14">
    <source>
        <dbReference type="Proteomes" id="UP000516314"/>
    </source>
</evidence>
<evidence type="ECO:0000256" key="6">
    <source>
        <dbReference type="ARBA" id="ARBA00023242"/>
    </source>
</evidence>
<keyword evidence="3" id="KW-0507">mRNA processing</keyword>
<dbReference type="FunFam" id="3.30.70.330:FF:000395">
    <property type="entry name" value="Polyadenylate-binding protein RBP47"/>
    <property type="match status" value="1"/>
</dbReference>
<dbReference type="CDD" id="cd22160">
    <property type="entry name" value="F-box_AtFBL13-like"/>
    <property type="match status" value="1"/>
</dbReference>
<dbReference type="InterPro" id="IPR000504">
    <property type="entry name" value="RRM_dom"/>
</dbReference>
<dbReference type="SUPFAM" id="SSF52047">
    <property type="entry name" value="RNI-like"/>
    <property type="match status" value="1"/>
</dbReference>
<dbReference type="Pfam" id="PF00076">
    <property type="entry name" value="RRM_1"/>
    <property type="match status" value="3"/>
</dbReference>
<dbReference type="AlphaFoldDB" id="A0A7G2DWG6"/>
<dbReference type="PANTHER" id="PTHR47640">
    <property type="entry name" value="TRNA SELENOCYSTEINE 1-ASSOCIATED PROTEIN 1-RELATED-RELATED"/>
    <property type="match status" value="1"/>
</dbReference>
<dbReference type="CDD" id="cd12344">
    <property type="entry name" value="RRM1_SECp43_like"/>
    <property type="match status" value="1"/>
</dbReference>
<dbReference type="GO" id="GO:0005634">
    <property type="term" value="C:nucleus"/>
    <property type="evidence" value="ECO:0007669"/>
    <property type="project" value="UniProtKB-SubCell"/>
</dbReference>
<reference evidence="13 14" key="1">
    <citation type="submission" date="2020-09" db="EMBL/GenBank/DDBJ databases">
        <authorList>
            <person name="Ashkenazy H."/>
        </authorList>
    </citation>
    <scope>NUCLEOTIDE SEQUENCE [LARGE SCALE GENOMIC DNA]</scope>
    <source>
        <strain evidence="14">cv. Cdm-0</strain>
    </source>
</reference>
<evidence type="ECO:0000256" key="11">
    <source>
        <dbReference type="SAM" id="MobiDB-lite"/>
    </source>
</evidence>
<evidence type="ECO:0000256" key="9">
    <source>
        <dbReference type="ARBA" id="ARBA00063471"/>
    </source>
</evidence>
<sequence length="754" mass="83903">MALDGENRDGGSASVRVLKHCLEDVDSISSLPDVILQENLSLIPTKFAIRTSVLSKRWRHVWSETPSLDFDDCYKLDVDFIDKTLALYRARKIMTFDLWITNGINLPYIDGWIKFAMSRNVENLFLSFDFRLYDVPDYLYINSSVKQLVLGTESSELNPRCSLRVLDLTKSPSLKILEIHGSIWGSGPKHIVAPHIHSLTLKNSQLLSTFVDISSLTEAKVDICFCSLKEIKANFLLDTVLKCLYKLQNVDKLTFGANFLKAKALTLETTISKYVIPGILRVLQNSPELKKLTLHTMDREGEYDPTYLRCMKLDHCSIFAKISRWNVESKHVASFMELMIKTTKKLEKMVVRLESYLDGRGFEELLEMVPMLSRNNNVSIVLSSTKPRQTAMAMMQQQQMMMYPHPQYAPYNQAAYQQHPQFQYAAYQQQQQQHHQSQQQPRGGSGGDDVKTLWVSSVKVIRNKQTCQSEGYGFVEFLSRSAAEEALQSFSGVTMPNAEQPFRLNWASFSTGEKRASENGPDLSIFVGDLAPDVSDAVLLETFAGRYPSVKGAKVVIDSNTGRSKGYGFVRFGDENERSRAMTEMNGAFCSSRQMRVGIATPKRAAAYGQQNGSQALTLAGGHGGNGSMSDGESNNSTIFVGGLDADVTEEDLMQPFSDFGEVVSVKIPVGKGCGFVQFANRQSAEEAIGNLNGTVIGKNTVRLSWGRSPNKQWRSDSGNQWNGGYSRGQGYNNGYANQDNMYATAAAAVPGAS</sequence>
<feature type="region of interest" description="Disordered" evidence="11">
    <location>
        <begin position="426"/>
        <end position="448"/>
    </location>
</feature>
<dbReference type="PANTHER" id="PTHR47640:SF31">
    <property type="entry name" value="POLYADENYLATE-BINDING PROTEIN RBP47A"/>
    <property type="match status" value="1"/>
</dbReference>
<comment type="function">
    <text evidence="7">Heterogeneous nuclear ribonucleoprotein (hnRNP)-protein binding the poly(A) tail of mRNA and probably involved in some steps of pre-mRNA maturation.</text>
</comment>
<keyword evidence="5 10" id="KW-0694">RNA-binding</keyword>
<feature type="compositionally biased region" description="Low complexity" evidence="11">
    <location>
        <begin position="426"/>
        <end position="440"/>
    </location>
</feature>
<dbReference type="SMART" id="SM00360">
    <property type="entry name" value="RRM"/>
    <property type="match status" value="3"/>
</dbReference>
<evidence type="ECO:0000256" key="5">
    <source>
        <dbReference type="ARBA" id="ARBA00022884"/>
    </source>
</evidence>
<dbReference type="InterPro" id="IPR050825">
    <property type="entry name" value="RBM42_RBP45_47-like"/>
</dbReference>
<dbReference type="SUPFAM" id="SSF81383">
    <property type="entry name" value="F-box domain"/>
    <property type="match status" value="1"/>
</dbReference>
<dbReference type="GO" id="GO:0003729">
    <property type="term" value="F:mRNA binding"/>
    <property type="evidence" value="ECO:0007669"/>
    <property type="project" value="InterPro"/>
</dbReference>
<dbReference type="InterPro" id="IPR053781">
    <property type="entry name" value="F-box_AtFBL13-like"/>
</dbReference>
<comment type="subcellular location">
    <subcellularLocation>
        <location evidence="2">Cytoplasmic granule</location>
    </subcellularLocation>
    <subcellularLocation>
        <location evidence="1">Nucleus</location>
    </subcellularLocation>
</comment>
<evidence type="ECO:0000313" key="13">
    <source>
        <dbReference type="EMBL" id="CAD5315054.1"/>
    </source>
</evidence>
<dbReference type="GO" id="GO:0006397">
    <property type="term" value="P:mRNA processing"/>
    <property type="evidence" value="ECO:0007669"/>
    <property type="project" value="UniProtKB-KW"/>
</dbReference>
<organism evidence="13 14">
    <name type="scientific">Arabidopsis thaliana</name>
    <name type="common">Mouse-ear cress</name>
    <dbReference type="NCBI Taxonomy" id="3702"/>
    <lineage>
        <taxon>Eukaryota</taxon>
        <taxon>Viridiplantae</taxon>
        <taxon>Streptophyta</taxon>
        <taxon>Embryophyta</taxon>
        <taxon>Tracheophyta</taxon>
        <taxon>Spermatophyta</taxon>
        <taxon>Magnoliopsida</taxon>
        <taxon>eudicotyledons</taxon>
        <taxon>Gunneridae</taxon>
        <taxon>Pentapetalae</taxon>
        <taxon>rosids</taxon>
        <taxon>malvids</taxon>
        <taxon>Brassicales</taxon>
        <taxon>Brassicaceae</taxon>
        <taxon>Camelineae</taxon>
        <taxon>Arabidopsis</taxon>
    </lineage>
</organism>
<protein>
    <submittedName>
        <fullName evidence="13">(thale cress) hypothetical protein</fullName>
    </submittedName>
</protein>
<feature type="domain" description="RRM" evidence="12">
    <location>
        <begin position="523"/>
        <end position="602"/>
    </location>
</feature>
<dbReference type="InterPro" id="IPR036047">
    <property type="entry name" value="F-box-like_dom_sf"/>
</dbReference>
<evidence type="ECO:0000256" key="7">
    <source>
        <dbReference type="ARBA" id="ARBA00057395"/>
    </source>
</evidence>
<comment type="similarity">
    <text evidence="8">Belongs to the polyadenylate-binding RBP47 family.</text>
</comment>
<dbReference type="Gene3D" id="3.30.70.330">
    <property type="match status" value="3"/>
</dbReference>
<proteinExistence type="inferred from homology"/>
<dbReference type="InterPro" id="IPR035979">
    <property type="entry name" value="RBD_domain_sf"/>
</dbReference>